<dbReference type="PANTHER" id="PTHR43798">
    <property type="entry name" value="MONOACYLGLYCEROL LIPASE"/>
    <property type="match status" value="1"/>
</dbReference>
<dbReference type="GO" id="GO:0016020">
    <property type="term" value="C:membrane"/>
    <property type="evidence" value="ECO:0007669"/>
    <property type="project" value="TreeGrafter"/>
</dbReference>
<evidence type="ECO:0000313" key="2">
    <source>
        <dbReference type="EMBL" id="SNT47487.1"/>
    </source>
</evidence>
<dbReference type="Pfam" id="PF12697">
    <property type="entry name" value="Abhydrolase_6"/>
    <property type="match status" value="1"/>
</dbReference>
<feature type="domain" description="AB hydrolase-1" evidence="1">
    <location>
        <begin position="23"/>
        <end position="254"/>
    </location>
</feature>
<organism evidence="2 3">
    <name type="scientific">Streptosporangium subroseum</name>
    <dbReference type="NCBI Taxonomy" id="106412"/>
    <lineage>
        <taxon>Bacteria</taxon>
        <taxon>Bacillati</taxon>
        <taxon>Actinomycetota</taxon>
        <taxon>Actinomycetes</taxon>
        <taxon>Streptosporangiales</taxon>
        <taxon>Streptosporangiaceae</taxon>
        <taxon>Streptosporangium</taxon>
    </lineage>
</organism>
<dbReference type="GO" id="GO:0003824">
    <property type="term" value="F:catalytic activity"/>
    <property type="evidence" value="ECO:0007669"/>
    <property type="project" value="UniProtKB-ARBA"/>
</dbReference>
<protein>
    <submittedName>
        <fullName evidence="2">Pimeloyl-ACP methyl ester carboxylesterase</fullName>
    </submittedName>
</protein>
<sequence length="264" mass="27912">MITTTSADGTTVLAADEGRGPAVLVLHPGSDDGRTWGKVAGLLAARFRVVRLHRRQYRLDLTVGSPFSIAQEVDDVLAVAKVTGEPVLLVGHSSGAVVALEALVASPSTFAGAVLYEPALVIGPSLGGEAVKQARAALAAGKPGKAMAIWLRDVIRLPPWLARLGGAYVAVRPRYRALLPRQLDDSDALDQLGVRLDAYARIETPIILLTGDRSPAHLGERLDALARRLPHAEKVVMHGKGHAANQTAPGKVARIIETLADRVL</sequence>
<evidence type="ECO:0000259" key="1">
    <source>
        <dbReference type="Pfam" id="PF12697"/>
    </source>
</evidence>
<name>A0A239MXG3_9ACTN</name>
<dbReference type="InterPro" id="IPR000073">
    <property type="entry name" value="AB_hydrolase_1"/>
</dbReference>
<keyword evidence="3" id="KW-1185">Reference proteome</keyword>
<dbReference type="InterPro" id="IPR029058">
    <property type="entry name" value="AB_hydrolase_fold"/>
</dbReference>
<dbReference type="SUPFAM" id="SSF53474">
    <property type="entry name" value="alpha/beta-Hydrolases"/>
    <property type="match status" value="1"/>
</dbReference>
<dbReference type="EMBL" id="FZOD01000048">
    <property type="protein sequence ID" value="SNT47487.1"/>
    <property type="molecule type" value="Genomic_DNA"/>
</dbReference>
<dbReference type="Gene3D" id="3.40.50.1820">
    <property type="entry name" value="alpha/beta hydrolase"/>
    <property type="match status" value="1"/>
</dbReference>
<gene>
    <name evidence="2" type="ORF">SAMN05216276_104813</name>
</gene>
<dbReference type="OrthoDB" id="63519at2"/>
<accession>A0A239MXG3</accession>
<proteinExistence type="predicted"/>
<dbReference type="Proteomes" id="UP000198282">
    <property type="component" value="Unassembled WGS sequence"/>
</dbReference>
<dbReference type="PANTHER" id="PTHR43798:SF27">
    <property type="entry name" value="HYDROLASE ALPHA_BETA HYDROLASE FOLD FAMILY"/>
    <property type="match status" value="1"/>
</dbReference>
<dbReference type="InterPro" id="IPR050266">
    <property type="entry name" value="AB_hydrolase_sf"/>
</dbReference>
<dbReference type="AlphaFoldDB" id="A0A239MXG3"/>
<evidence type="ECO:0000313" key="3">
    <source>
        <dbReference type="Proteomes" id="UP000198282"/>
    </source>
</evidence>
<dbReference type="RefSeq" id="WP_089211441.1">
    <property type="nucleotide sequence ID" value="NZ_FZOD01000048.1"/>
</dbReference>
<reference evidence="2 3" key="1">
    <citation type="submission" date="2017-06" db="EMBL/GenBank/DDBJ databases">
        <authorList>
            <person name="Kim H.J."/>
            <person name="Triplett B.A."/>
        </authorList>
    </citation>
    <scope>NUCLEOTIDE SEQUENCE [LARGE SCALE GENOMIC DNA]</scope>
    <source>
        <strain evidence="2 3">CGMCC 4.2132</strain>
    </source>
</reference>